<dbReference type="PANTHER" id="PTHR45749">
    <property type="match status" value="1"/>
</dbReference>
<dbReference type="PANTHER" id="PTHR45749:SF21">
    <property type="entry name" value="DUF4371 DOMAIN-CONTAINING PROTEIN"/>
    <property type="match status" value="1"/>
</dbReference>
<organism evidence="1 2">
    <name type="scientific">Oopsacas minuta</name>
    <dbReference type="NCBI Taxonomy" id="111878"/>
    <lineage>
        <taxon>Eukaryota</taxon>
        <taxon>Metazoa</taxon>
        <taxon>Porifera</taxon>
        <taxon>Hexactinellida</taxon>
        <taxon>Hexasterophora</taxon>
        <taxon>Lyssacinosida</taxon>
        <taxon>Leucopsacidae</taxon>
        <taxon>Oopsacas</taxon>
    </lineage>
</organism>
<evidence type="ECO:0000313" key="1">
    <source>
        <dbReference type="EMBL" id="KAI6657108.1"/>
    </source>
</evidence>
<protein>
    <submittedName>
        <fullName evidence="1">Zinc finger MYM-type protein 1-like</fullName>
    </submittedName>
</protein>
<dbReference type="AlphaFoldDB" id="A0AAV7K7J4"/>
<dbReference type="Proteomes" id="UP001165289">
    <property type="component" value="Unassembled WGS sequence"/>
</dbReference>
<evidence type="ECO:0000313" key="2">
    <source>
        <dbReference type="Proteomes" id="UP001165289"/>
    </source>
</evidence>
<dbReference type="EMBL" id="JAKMXF010000122">
    <property type="protein sequence ID" value="KAI6657108.1"/>
    <property type="molecule type" value="Genomic_DNA"/>
</dbReference>
<proteinExistence type="predicted"/>
<comment type="caution">
    <text evidence="1">The sequence shown here is derived from an EMBL/GenBank/DDBJ whole genome shotgun (WGS) entry which is preliminary data.</text>
</comment>
<name>A0AAV7K7J4_9METZ</name>
<sequence>MEKKNGIKLHEESLSHLDSKLKWSGYKGSLPTGSIEVIVRALRVQAVRDNRHYIKTVGQVTTHCAVQDLPLRGHREGRLVDDMDEIIDSEFNCGSRNSGKFLEILTAFGVHDKVVKEKLNGRRNAQYVYEGVSHEDFFNFIIAEGVDANSIMENLSHVLAVMGVCSRDHMVAQCNDGVSTMSGRLHGLQALMRSKVCPMVLYVDCWAHRLNFVVVACCRNIDKAVSFFASIQKLYTFLSISVPHDFFEKT</sequence>
<keyword evidence="2" id="KW-1185">Reference proteome</keyword>
<gene>
    <name evidence="1" type="ORF">LOD99_15894</name>
</gene>
<accession>A0AAV7K7J4</accession>
<reference evidence="1 2" key="1">
    <citation type="journal article" date="2023" name="BMC Biol.">
        <title>The compact genome of the sponge Oopsacas minuta (Hexactinellida) is lacking key metazoan core genes.</title>
        <authorList>
            <person name="Santini S."/>
            <person name="Schenkelaars Q."/>
            <person name="Jourda C."/>
            <person name="Duchesne M."/>
            <person name="Belahbib H."/>
            <person name="Rocher C."/>
            <person name="Selva M."/>
            <person name="Riesgo A."/>
            <person name="Vervoort M."/>
            <person name="Leys S.P."/>
            <person name="Kodjabachian L."/>
            <person name="Le Bivic A."/>
            <person name="Borchiellini C."/>
            <person name="Claverie J.M."/>
            <person name="Renard E."/>
        </authorList>
    </citation>
    <scope>NUCLEOTIDE SEQUENCE [LARGE SCALE GENOMIC DNA]</scope>
    <source>
        <strain evidence="1">SPO-2</strain>
    </source>
</reference>